<evidence type="ECO:0000256" key="1">
    <source>
        <dbReference type="ARBA" id="ARBA00004479"/>
    </source>
</evidence>
<evidence type="ECO:0000256" key="8">
    <source>
        <dbReference type="ARBA" id="ARBA00022741"/>
    </source>
</evidence>
<feature type="compositionally biased region" description="Low complexity" evidence="19">
    <location>
        <begin position="674"/>
        <end position="700"/>
    </location>
</feature>
<feature type="compositionally biased region" description="Basic and acidic residues" evidence="19">
    <location>
        <begin position="715"/>
        <end position="727"/>
    </location>
</feature>
<evidence type="ECO:0000256" key="7">
    <source>
        <dbReference type="ARBA" id="ARBA00022729"/>
    </source>
</evidence>
<dbReference type="VEuPathDB" id="VectorBase:AALB20_033211"/>
<keyword evidence="3 18" id="KW-0723">Serine/threonine-protein kinase</keyword>
<feature type="region of interest" description="Disordered" evidence="19">
    <location>
        <begin position="671"/>
        <end position="727"/>
    </location>
</feature>
<dbReference type="InterPro" id="IPR011009">
    <property type="entry name" value="Kinase-like_dom_sf"/>
</dbReference>
<evidence type="ECO:0000256" key="13">
    <source>
        <dbReference type="ARBA" id="ARBA00023136"/>
    </source>
</evidence>
<dbReference type="GO" id="GO:0043235">
    <property type="term" value="C:receptor complex"/>
    <property type="evidence" value="ECO:0007669"/>
    <property type="project" value="TreeGrafter"/>
</dbReference>
<organism evidence="20 21">
    <name type="scientific">Anopheles albimanus</name>
    <name type="common">New world malaria mosquito</name>
    <dbReference type="NCBI Taxonomy" id="7167"/>
    <lineage>
        <taxon>Eukaryota</taxon>
        <taxon>Metazoa</taxon>
        <taxon>Ecdysozoa</taxon>
        <taxon>Arthropoda</taxon>
        <taxon>Hexapoda</taxon>
        <taxon>Insecta</taxon>
        <taxon>Pterygota</taxon>
        <taxon>Neoptera</taxon>
        <taxon>Endopterygota</taxon>
        <taxon>Diptera</taxon>
        <taxon>Nematocera</taxon>
        <taxon>Culicoidea</taxon>
        <taxon>Culicidae</taxon>
        <taxon>Anophelinae</taxon>
        <taxon>Anopheles</taxon>
    </lineage>
</organism>
<dbReference type="KEGG" id="aali:118467642"/>
<keyword evidence="12 18" id="KW-1133">Transmembrane helix</keyword>
<keyword evidence="15" id="KW-0325">Glycoprotein</keyword>
<comment type="cofactor">
    <cofactor evidence="18">
        <name>Mg(2+)</name>
        <dbReference type="ChEBI" id="CHEBI:18420"/>
    </cofactor>
    <cofactor evidence="18">
        <name>Mn(2+)</name>
        <dbReference type="ChEBI" id="CHEBI:29035"/>
    </cofactor>
</comment>
<feature type="transmembrane region" description="Helical" evidence="18">
    <location>
        <begin position="214"/>
        <end position="233"/>
    </location>
</feature>
<keyword evidence="6 18" id="KW-0479">Metal-binding</keyword>
<dbReference type="Gene3D" id="2.10.60.10">
    <property type="entry name" value="CD59"/>
    <property type="match status" value="1"/>
</dbReference>
<comment type="catalytic activity">
    <reaction evidence="16">
        <text>L-seryl-[receptor-protein] + ATP = O-phospho-L-seryl-[receptor-protein] + ADP + H(+)</text>
        <dbReference type="Rhea" id="RHEA:18673"/>
        <dbReference type="Rhea" id="RHEA-COMP:11022"/>
        <dbReference type="Rhea" id="RHEA-COMP:11023"/>
        <dbReference type="ChEBI" id="CHEBI:15378"/>
        <dbReference type="ChEBI" id="CHEBI:29999"/>
        <dbReference type="ChEBI" id="CHEBI:30616"/>
        <dbReference type="ChEBI" id="CHEBI:83421"/>
        <dbReference type="ChEBI" id="CHEBI:456216"/>
        <dbReference type="EC" id="2.7.11.30"/>
    </reaction>
</comment>
<keyword evidence="8 18" id="KW-0547">Nucleotide-binding</keyword>
<evidence type="ECO:0000256" key="17">
    <source>
        <dbReference type="ARBA" id="ARBA00048773"/>
    </source>
</evidence>
<dbReference type="GO" id="GO:0005024">
    <property type="term" value="F:transforming growth factor beta receptor activity"/>
    <property type="evidence" value="ECO:0007669"/>
    <property type="project" value="TreeGrafter"/>
</dbReference>
<dbReference type="Pfam" id="PF07714">
    <property type="entry name" value="PK_Tyr_Ser-Thr"/>
    <property type="match status" value="1"/>
</dbReference>
<evidence type="ECO:0000256" key="4">
    <source>
        <dbReference type="ARBA" id="ARBA00022679"/>
    </source>
</evidence>
<dbReference type="GO" id="GO:0030509">
    <property type="term" value="P:BMP signaling pathway"/>
    <property type="evidence" value="ECO:0007669"/>
    <property type="project" value="TreeGrafter"/>
</dbReference>
<evidence type="ECO:0000256" key="14">
    <source>
        <dbReference type="ARBA" id="ARBA00023170"/>
    </source>
</evidence>
<dbReference type="GO" id="GO:0005886">
    <property type="term" value="C:plasma membrane"/>
    <property type="evidence" value="ECO:0007669"/>
    <property type="project" value="TreeGrafter"/>
</dbReference>
<accession>A0A182FCJ2</accession>
<keyword evidence="13 18" id="KW-0472">Membrane</keyword>
<dbReference type="Pfam" id="PF01064">
    <property type="entry name" value="Activin_recp"/>
    <property type="match status" value="1"/>
</dbReference>
<dbReference type="RefSeq" id="XP_035794262.1">
    <property type="nucleotide sequence ID" value="XM_035938369.1"/>
</dbReference>
<feature type="transmembrane region" description="Helical" evidence="18">
    <location>
        <begin position="336"/>
        <end position="354"/>
    </location>
</feature>
<reference evidence="20 21" key="1">
    <citation type="journal article" date="2017" name="G3 (Bethesda)">
        <title>The Physical Genome Mapping of Anopheles albimanus Corrected Scaffold Misassemblies and Identified Interarm Rearrangements in Genus Anopheles.</title>
        <authorList>
            <person name="Artemov G.N."/>
            <person name="Peery A.N."/>
            <person name="Jiang X."/>
            <person name="Tu Z."/>
            <person name="Stegniy V.N."/>
            <person name="Sharakhova M.V."/>
            <person name="Sharakhov I.V."/>
        </authorList>
    </citation>
    <scope>NUCLEOTIDE SEQUENCE [LARGE SCALE GENOMIC DNA]</scope>
    <source>
        <strain evidence="20 21">ALBI9_A</strain>
    </source>
</reference>
<evidence type="ECO:0000256" key="15">
    <source>
        <dbReference type="ARBA" id="ARBA00023180"/>
    </source>
</evidence>
<dbReference type="RefSeq" id="XP_035794265.1">
    <property type="nucleotide sequence ID" value="XM_035938372.1"/>
</dbReference>
<comment type="similarity">
    <text evidence="2 18">Belongs to the protein kinase superfamily. TKL Ser/Thr protein kinase family. TGFB receptor subfamily.</text>
</comment>
<dbReference type="InterPro" id="IPR017441">
    <property type="entry name" value="Protein_kinase_ATP_BS"/>
</dbReference>
<protein>
    <recommendedName>
        <fullName evidence="18">Serine/threonine-protein kinase receptor</fullName>
        <ecNumber evidence="18">2.7.11.30</ecNumber>
    </recommendedName>
</protein>
<dbReference type="EC" id="2.7.11.30" evidence="18"/>
<evidence type="ECO:0000256" key="12">
    <source>
        <dbReference type="ARBA" id="ARBA00022989"/>
    </source>
</evidence>
<evidence type="ECO:0000256" key="9">
    <source>
        <dbReference type="ARBA" id="ARBA00022777"/>
    </source>
</evidence>
<dbReference type="Gene3D" id="1.10.510.10">
    <property type="entry name" value="Transferase(Phosphotransferase) domain 1"/>
    <property type="match status" value="1"/>
</dbReference>
<evidence type="ECO:0000313" key="21">
    <source>
        <dbReference type="Proteomes" id="UP000069272"/>
    </source>
</evidence>
<dbReference type="AlphaFoldDB" id="A0A182FCJ2"/>
<evidence type="ECO:0000256" key="5">
    <source>
        <dbReference type="ARBA" id="ARBA00022692"/>
    </source>
</evidence>
<keyword evidence="18" id="KW-0464">Manganese</keyword>
<evidence type="ECO:0000256" key="11">
    <source>
        <dbReference type="ARBA" id="ARBA00022842"/>
    </source>
</evidence>
<reference evidence="20" key="2">
    <citation type="submission" date="2022-08" db="UniProtKB">
        <authorList>
            <consortium name="EnsemblMetazoa"/>
        </authorList>
    </citation>
    <scope>IDENTIFICATION</scope>
    <source>
        <strain evidence="20">STECLA/ALBI9_A</strain>
    </source>
</reference>
<name>A0A182FCJ2_ANOAL</name>
<evidence type="ECO:0000256" key="6">
    <source>
        <dbReference type="ARBA" id="ARBA00022723"/>
    </source>
</evidence>
<dbReference type="PROSITE" id="PS50011">
    <property type="entry name" value="PROTEIN_KINASE_DOM"/>
    <property type="match status" value="1"/>
</dbReference>
<dbReference type="InterPro" id="IPR000472">
    <property type="entry name" value="Activin_recp"/>
</dbReference>
<dbReference type="OrthoDB" id="669224at2759"/>
<evidence type="ECO:0000256" key="16">
    <source>
        <dbReference type="ARBA" id="ARBA00047681"/>
    </source>
</evidence>
<dbReference type="PANTHER" id="PTHR23255">
    <property type="entry name" value="TRANSFORMING GROWTH FACTOR-BETA RECEPTOR TYPE I AND II"/>
    <property type="match status" value="1"/>
</dbReference>
<dbReference type="SUPFAM" id="SSF57302">
    <property type="entry name" value="Snake toxin-like"/>
    <property type="match status" value="1"/>
</dbReference>
<dbReference type="Proteomes" id="UP000069272">
    <property type="component" value="Chromosome 3L"/>
</dbReference>
<keyword evidence="4 18" id="KW-0808">Transferase</keyword>
<dbReference type="PRINTS" id="PR00653">
    <property type="entry name" value="ACTIVIN2R"/>
</dbReference>
<dbReference type="RefSeq" id="XP_035794261.1">
    <property type="nucleotide sequence ID" value="XM_035938368.1"/>
</dbReference>
<evidence type="ECO:0000256" key="2">
    <source>
        <dbReference type="ARBA" id="ARBA00009605"/>
    </source>
</evidence>
<keyword evidence="5 18" id="KW-0812">Transmembrane</keyword>
<dbReference type="CDD" id="cd14054">
    <property type="entry name" value="STKc_BMPR2_AMHR2"/>
    <property type="match status" value="1"/>
</dbReference>
<evidence type="ECO:0000313" key="20">
    <source>
        <dbReference type="EnsemblMetazoa" id="AALB004227-PA"/>
    </source>
</evidence>
<dbReference type="CTD" id="44096"/>
<dbReference type="RefSeq" id="XP_035794263.1">
    <property type="nucleotide sequence ID" value="XM_035938370.1"/>
</dbReference>
<feature type="region of interest" description="Disordered" evidence="19">
    <location>
        <begin position="801"/>
        <end position="823"/>
    </location>
</feature>
<dbReference type="STRING" id="7167.A0A182FCJ2"/>
<dbReference type="InterPro" id="IPR000719">
    <property type="entry name" value="Prot_kinase_dom"/>
</dbReference>
<keyword evidence="14 18" id="KW-0675">Receptor</keyword>
<comment type="catalytic activity">
    <reaction evidence="17 18">
        <text>L-threonyl-[receptor-protein] + ATP = O-phospho-L-threonyl-[receptor-protein] + ADP + H(+)</text>
        <dbReference type="Rhea" id="RHEA:44880"/>
        <dbReference type="Rhea" id="RHEA-COMP:11024"/>
        <dbReference type="Rhea" id="RHEA-COMP:11025"/>
        <dbReference type="ChEBI" id="CHEBI:15378"/>
        <dbReference type="ChEBI" id="CHEBI:30013"/>
        <dbReference type="ChEBI" id="CHEBI:30616"/>
        <dbReference type="ChEBI" id="CHEBI:61977"/>
        <dbReference type="ChEBI" id="CHEBI:456216"/>
        <dbReference type="EC" id="2.7.11.30"/>
    </reaction>
</comment>
<dbReference type="VEuPathDB" id="VectorBase:AALB004227"/>
<dbReference type="GO" id="GO:0046872">
    <property type="term" value="F:metal ion binding"/>
    <property type="evidence" value="ECO:0007669"/>
    <property type="project" value="UniProtKB-KW"/>
</dbReference>
<dbReference type="FunFam" id="3.30.200.20:FF:000094">
    <property type="entry name" value="Serine/threonine-protein kinase receptor"/>
    <property type="match status" value="1"/>
</dbReference>
<comment type="caution">
    <text evidence="18">Lacks conserved residue(s) required for the propagation of feature annotation.</text>
</comment>
<evidence type="ECO:0000256" key="10">
    <source>
        <dbReference type="ARBA" id="ARBA00022840"/>
    </source>
</evidence>
<dbReference type="GeneID" id="118467642"/>
<evidence type="ECO:0000256" key="3">
    <source>
        <dbReference type="ARBA" id="ARBA00022527"/>
    </source>
</evidence>
<keyword evidence="10 18" id="KW-0067">ATP-binding</keyword>
<dbReference type="PANTHER" id="PTHR23255:SF100">
    <property type="entry name" value="RECEPTOR PROTEIN SERINE_THREONINE KINASE"/>
    <property type="match status" value="1"/>
</dbReference>
<dbReference type="InterPro" id="IPR000333">
    <property type="entry name" value="TGFB_receptor"/>
</dbReference>
<keyword evidence="21" id="KW-1185">Reference proteome</keyword>
<evidence type="ECO:0000256" key="18">
    <source>
        <dbReference type="RuleBase" id="RU361271"/>
    </source>
</evidence>
<dbReference type="Gene3D" id="3.30.200.20">
    <property type="entry name" value="Phosphorylase Kinase, domain 1"/>
    <property type="match status" value="1"/>
</dbReference>
<dbReference type="InterPro" id="IPR001245">
    <property type="entry name" value="Ser-Thr/Tyr_kinase_cat_dom"/>
</dbReference>
<dbReference type="FunFam" id="1.10.510.10:FF:000487">
    <property type="entry name" value="Anti-Muellerian hormone type-2 receptor"/>
    <property type="match status" value="1"/>
</dbReference>
<dbReference type="EnsemblMetazoa" id="AALB004227-RA">
    <property type="protein sequence ID" value="AALB004227-PA"/>
    <property type="gene ID" value="AALB004227"/>
</dbReference>
<sequence>MLEQIGLLSRSNREDVAGKMYRARRPQRGRLSSDSLILLTVLLISAIVVATGQATPLKPRCYQYGTTSTTNTLQQNGQEFADEYDENYDDQLEASDEPVLDKDVSMEVTCTRNAPFCYSLWKIDDSKNITRIAQGCWGSSDNQESCSESECISSTETTNKMFFCCCSGDRCNGNFSYVPPPTTLEGLVVREDSDGSGSGITPFAPYTSIWSSPTVYICFAVVGIILLTIVGVMNCQRIPKKGIAELEQMSPSGPGYSANLYNVDNLKLVSMIGQGKYGTVWKGIVNEQPVAVKIFGAQHRQYFLNEREIYTVPLMESPSLLTFFGSDERRTMDDRLEYLLVLSLAPLGCLQDWLTDNRMPFGTFCRMGKSVANGLAHLHTEIRKGDLTKPCICHRDLNTRNILVKADLTCCIGDLGFALKTYGARYEYRGELTLAETKSINEVGTVRYMAPEVLEGAVNLRDCESALKQIDVYTLALVLWELATRCEDFYPPGTPVPEYRAPYEEYVGTHPTFEQMQVLVSRNKARPSFAPHFETSIVAQIIRDTCEDCWDHDAEARLTAMCVQERLQEVTLLNPTARTFVKDVDRYDGDMLPPESGEKTILYQQHLHDINGGGGGGTIIHHHQQRYSPDGTTTFLTPPNQQILPPAAAAAAAALTAAGYRDDLTGSCGKLIPTNGSSGSSSNSSSNSTSSGRSRNSSGSAGNPNFNQYDGEDVHEEHEYKRKQEFSQADMKRALGLNTVKVMLQKTFHKTGHSQPMVYAGGDDYDGQRKLRADDYCNDDDDDDDRSNLVVVVESNERIISIHQKPSPEPAGTPPDEELGSVKRRPNNLDLGIAAHAGGGSRYESNLLLHEPTGVDLTDGSPAPAALANELIEQKLRLVVSKSANAMHNNPAAVVRHHGAARPAGCDAMGNDDDSRALKRQRSLEVFHEVFAAPKGSIERLRNPSQRVKTPGDVPPSVRKVRASKTLSLYDDRMMTPAGPGCRLGNSV</sequence>
<dbReference type="SUPFAM" id="SSF56112">
    <property type="entry name" value="Protein kinase-like (PK-like)"/>
    <property type="match status" value="1"/>
</dbReference>
<dbReference type="RefSeq" id="XP_035794264.1">
    <property type="nucleotide sequence ID" value="XM_035938371.1"/>
</dbReference>
<dbReference type="PROSITE" id="PS00107">
    <property type="entry name" value="PROTEIN_KINASE_ATP"/>
    <property type="match status" value="1"/>
</dbReference>
<dbReference type="GO" id="GO:0005524">
    <property type="term" value="F:ATP binding"/>
    <property type="evidence" value="ECO:0007669"/>
    <property type="project" value="UniProtKB-UniRule"/>
</dbReference>
<comment type="subcellular location">
    <subcellularLocation>
        <location evidence="1 18">Membrane</location>
        <topology evidence="1 18">Single-pass type I membrane protein</topology>
    </subcellularLocation>
</comment>
<keyword evidence="7" id="KW-0732">Signal</keyword>
<keyword evidence="11 18" id="KW-0460">Magnesium</keyword>
<proteinExistence type="inferred from homology"/>
<evidence type="ECO:0000256" key="19">
    <source>
        <dbReference type="SAM" id="MobiDB-lite"/>
    </source>
</evidence>
<dbReference type="InterPro" id="IPR045860">
    <property type="entry name" value="Snake_toxin-like_sf"/>
</dbReference>
<keyword evidence="9 18" id="KW-0418">Kinase</keyword>